<dbReference type="EMBL" id="JABFUD020000019">
    <property type="protein sequence ID" value="KAI5065461.1"/>
    <property type="molecule type" value="Genomic_DNA"/>
</dbReference>
<dbReference type="OrthoDB" id="1930760at2759"/>
<evidence type="ECO:0000256" key="6">
    <source>
        <dbReference type="ARBA" id="ARBA00039131"/>
    </source>
</evidence>
<dbReference type="GO" id="GO:0061685">
    <property type="term" value="F:diphthine methylesterase activity"/>
    <property type="evidence" value="ECO:0007669"/>
    <property type="project" value="UniProtKB-EC"/>
</dbReference>
<dbReference type="PANTHER" id="PTHR46042:SF1">
    <property type="entry name" value="DIPHTHINE METHYLTRANSFERASE"/>
    <property type="match status" value="1"/>
</dbReference>
<dbReference type="AlphaFoldDB" id="A0A9D4UE04"/>
<name>A0A9D4UE04_ADICA</name>
<evidence type="ECO:0000256" key="1">
    <source>
        <dbReference type="ARBA" id="ARBA00005156"/>
    </source>
</evidence>
<comment type="caution">
    <text evidence="9">The sequence shown here is derived from an EMBL/GenBank/DDBJ whole genome shotgun (WGS) entry which is preliminary data.</text>
</comment>
<evidence type="ECO:0000256" key="5">
    <source>
        <dbReference type="ARBA" id="ARBA00038092"/>
    </source>
</evidence>
<dbReference type="GO" id="GO:0005737">
    <property type="term" value="C:cytoplasm"/>
    <property type="evidence" value="ECO:0007669"/>
    <property type="project" value="TreeGrafter"/>
</dbReference>
<dbReference type="PROSITE" id="PS00678">
    <property type="entry name" value="WD_REPEATS_1"/>
    <property type="match status" value="1"/>
</dbReference>
<keyword evidence="10" id="KW-1185">Reference proteome</keyword>
<evidence type="ECO:0000256" key="4">
    <source>
        <dbReference type="ARBA" id="ARBA00022801"/>
    </source>
</evidence>
<dbReference type="EC" id="3.1.1.97" evidence="6"/>
<reference evidence="9" key="1">
    <citation type="submission" date="2021-01" db="EMBL/GenBank/DDBJ databases">
        <title>Adiantum capillus-veneris genome.</title>
        <authorList>
            <person name="Fang Y."/>
            <person name="Liao Q."/>
        </authorList>
    </citation>
    <scope>NUCLEOTIDE SEQUENCE</scope>
    <source>
        <strain evidence="9">H3</strain>
        <tissue evidence="9">Leaf</tissue>
    </source>
</reference>
<accession>A0A9D4UE04</accession>
<comment type="similarity">
    <text evidence="5">Belongs to the DPH7 family.</text>
</comment>
<dbReference type="Gene3D" id="2.130.10.10">
    <property type="entry name" value="YVTN repeat-like/Quinoprotein amine dehydrogenase"/>
    <property type="match status" value="1"/>
</dbReference>
<comment type="catalytic activity">
    <reaction evidence="7">
        <text>diphthine methyl ester-[translation elongation factor 2] + H2O = diphthine-[translation elongation factor 2] + methanol + H(+)</text>
        <dbReference type="Rhea" id="RHEA:42656"/>
        <dbReference type="Rhea" id="RHEA-COMP:10172"/>
        <dbReference type="Rhea" id="RHEA-COMP:10173"/>
        <dbReference type="ChEBI" id="CHEBI:15377"/>
        <dbReference type="ChEBI" id="CHEBI:15378"/>
        <dbReference type="ChEBI" id="CHEBI:17790"/>
        <dbReference type="ChEBI" id="CHEBI:79005"/>
        <dbReference type="ChEBI" id="CHEBI:82696"/>
        <dbReference type="EC" id="3.1.1.97"/>
    </reaction>
</comment>
<comment type="pathway">
    <text evidence="1">Protein modification; peptidyl-diphthamide biosynthesis.</text>
</comment>
<gene>
    <name evidence="9" type="ORF">GOP47_0020156</name>
</gene>
<dbReference type="InterPro" id="IPR015943">
    <property type="entry name" value="WD40/YVTN_repeat-like_dom_sf"/>
</dbReference>
<organism evidence="9 10">
    <name type="scientific">Adiantum capillus-veneris</name>
    <name type="common">Maidenhair fern</name>
    <dbReference type="NCBI Taxonomy" id="13818"/>
    <lineage>
        <taxon>Eukaryota</taxon>
        <taxon>Viridiplantae</taxon>
        <taxon>Streptophyta</taxon>
        <taxon>Embryophyta</taxon>
        <taxon>Tracheophyta</taxon>
        <taxon>Polypodiopsida</taxon>
        <taxon>Polypodiidae</taxon>
        <taxon>Polypodiales</taxon>
        <taxon>Pteridineae</taxon>
        <taxon>Pteridaceae</taxon>
        <taxon>Vittarioideae</taxon>
        <taxon>Adiantum</taxon>
    </lineage>
</organism>
<feature type="repeat" description="WD" evidence="8">
    <location>
        <begin position="208"/>
        <end position="243"/>
    </location>
</feature>
<dbReference type="PROSITE" id="PS50082">
    <property type="entry name" value="WD_REPEATS_2"/>
    <property type="match status" value="1"/>
</dbReference>
<sequence>MACVKLDGNADAVEFCPTPPHFNVLAAATYTLQEASAEQAPWRLGTLSLFTFPDCGDLELYRTDTLQTCGIFDIKWRPPSSSPTPPLLAQAGADGSLALYNLQVLEPFHLCELIKDNISSSMCLSLDWNPLSKEQISISHSDGGLSVVDIRESNVEVSQHRGNAHSFESWCVAYDPWRPDILYSGGDDCHFCGWDARAGLIQPVFREKKVHHMGVCSIQGSPHEVNHLATGSYDEKLRIWDTRMLSQPIAEKVLALGGGVWKLKWSPFDKDCLVAACMHNGFMVVKMQGDELVLAMEYKKHQSLAYGVDWFRGPSKAFVTQSVLHDAEVEKREAFVGNLESSLPLVASCSFYDCSLHLWKPHFPL</sequence>
<dbReference type="Pfam" id="PF00400">
    <property type="entry name" value="WD40"/>
    <property type="match status" value="1"/>
</dbReference>
<dbReference type="Proteomes" id="UP000886520">
    <property type="component" value="Chromosome 19"/>
</dbReference>
<keyword evidence="4" id="KW-0378">Hydrolase</keyword>
<evidence type="ECO:0000256" key="8">
    <source>
        <dbReference type="PROSITE-ProRule" id="PRU00221"/>
    </source>
</evidence>
<dbReference type="SUPFAM" id="SSF50978">
    <property type="entry name" value="WD40 repeat-like"/>
    <property type="match status" value="1"/>
</dbReference>
<dbReference type="InterPro" id="IPR001680">
    <property type="entry name" value="WD40_rpt"/>
</dbReference>
<evidence type="ECO:0000256" key="2">
    <source>
        <dbReference type="ARBA" id="ARBA00022574"/>
    </source>
</evidence>
<evidence type="ECO:0000256" key="3">
    <source>
        <dbReference type="ARBA" id="ARBA00022737"/>
    </source>
</evidence>
<evidence type="ECO:0000313" key="10">
    <source>
        <dbReference type="Proteomes" id="UP000886520"/>
    </source>
</evidence>
<dbReference type="InterPro" id="IPR052415">
    <property type="entry name" value="Diphthine_MTase"/>
</dbReference>
<keyword evidence="2 8" id="KW-0853">WD repeat</keyword>
<evidence type="ECO:0000256" key="7">
    <source>
        <dbReference type="ARBA" id="ARBA00047551"/>
    </source>
</evidence>
<dbReference type="InterPro" id="IPR019775">
    <property type="entry name" value="WD40_repeat_CS"/>
</dbReference>
<dbReference type="SMART" id="SM00320">
    <property type="entry name" value="WD40"/>
    <property type="match status" value="4"/>
</dbReference>
<dbReference type="PANTHER" id="PTHR46042">
    <property type="entry name" value="DIPHTHINE METHYLTRANSFERASE"/>
    <property type="match status" value="1"/>
</dbReference>
<dbReference type="InterPro" id="IPR036322">
    <property type="entry name" value="WD40_repeat_dom_sf"/>
</dbReference>
<dbReference type="GO" id="GO:0017183">
    <property type="term" value="P:protein histidyl modification to diphthamide"/>
    <property type="evidence" value="ECO:0007669"/>
    <property type="project" value="TreeGrafter"/>
</dbReference>
<protein>
    <recommendedName>
        <fullName evidence="6">methylated diphthine methylhydrolase</fullName>
        <ecNumber evidence="6">3.1.1.97</ecNumber>
    </recommendedName>
</protein>
<proteinExistence type="inferred from homology"/>
<keyword evidence="3" id="KW-0677">Repeat</keyword>
<evidence type="ECO:0000313" key="9">
    <source>
        <dbReference type="EMBL" id="KAI5065461.1"/>
    </source>
</evidence>